<comment type="function">
    <text evidence="7">Functions as a peptidoglycan terminase that cleaves nascent peptidoglycan strands endolytically to terminate their elongation.</text>
</comment>
<accession>A0ABS2ZIM3</accession>
<evidence type="ECO:0000256" key="7">
    <source>
        <dbReference type="HAMAP-Rule" id="MF_02065"/>
    </source>
</evidence>
<feature type="transmembrane region" description="Helical" evidence="7">
    <location>
        <begin position="23"/>
        <end position="46"/>
    </location>
</feature>
<sequence length="378" mass="42954">MLHLQSSGNDINNTKQKKRIKTILLTILVLILAAVLLAAAGGYYYFNKNTGALDSNNKEKITVEIPIGSSSATIGNELENKGVINNGDFFRLYTRVKGEGNFQAGVYELSPSMNLNEIIAALKEGKMFKKPELTFTIPEGYNVPQIAGIISKATGYEEAVIIKKMADKTYLKQLKEKYSILPDDILKEGLYYPLEGFLFPATYDFEVKKPELTEIIEKMVEQSSAVLKKHEVEIENSGYSLFELITLSSLIEEESQRDEDRKKIAGVFFNRLSQGMKLDSDPTVKYARKDFNVQVLYDHLEVDSPYNTYRYKGIPIGPITSPGEKAIEAALKPVKMEELFFYARPNGEVIYTKTLSEHNAVYKKYRDEWKVWQEKDKQ</sequence>
<evidence type="ECO:0000256" key="3">
    <source>
        <dbReference type="ARBA" id="ARBA00022989"/>
    </source>
</evidence>
<comment type="caution">
    <text evidence="8">The sequence shown here is derived from an EMBL/GenBank/DDBJ whole genome shotgun (WGS) entry which is preliminary data.</text>
</comment>
<reference evidence="8 9" key="1">
    <citation type="submission" date="2021-01" db="EMBL/GenBank/DDBJ databases">
        <title>Genome Sequencing of Type Strains.</title>
        <authorList>
            <person name="Lemaire J.F."/>
            <person name="Inderbitzin P."/>
            <person name="Collins S.B."/>
            <person name="Wespe N."/>
            <person name="Knight-Connoni V."/>
        </authorList>
    </citation>
    <scope>NUCLEOTIDE SEQUENCE [LARGE SCALE GENOMIC DNA]</scope>
    <source>
        <strain evidence="8 9">DSM 14730</strain>
    </source>
</reference>
<feature type="site" description="Important for catalytic activity" evidence="7">
    <location>
        <position position="254"/>
    </location>
</feature>
<gene>
    <name evidence="7 8" type="primary">mltG</name>
    <name evidence="8" type="ORF">JYA64_19560</name>
</gene>
<dbReference type="EC" id="4.2.2.29" evidence="7"/>
<dbReference type="RefSeq" id="WP_188401744.1">
    <property type="nucleotide sequence ID" value="NZ_BMCE01000001.1"/>
</dbReference>
<keyword evidence="4 7" id="KW-0472">Membrane</keyword>
<proteinExistence type="inferred from homology"/>
<organism evidence="8 9">
    <name type="scientific">Fictibacillus barbaricus</name>
    <dbReference type="NCBI Taxonomy" id="182136"/>
    <lineage>
        <taxon>Bacteria</taxon>
        <taxon>Bacillati</taxon>
        <taxon>Bacillota</taxon>
        <taxon>Bacilli</taxon>
        <taxon>Bacillales</taxon>
        <taxon>Fictibacillaceae</taxon>
        <taxon>Fictibacillus</taxon>
    </lineage>
</organism>
<comment type="subcellular location">
    <subcellularLocation>
        <location evidence="7">Cell membrane</location>
        <topology evidence="7">Single-pass membrane protein</topology>
    </subcellularLocation>
</comment>
<name>A0ABS2ZIM3_9BACL</name>
<dbReference type="Pfam" id="PF02618">
    <property type="entry name" value="YceG"/>
    <property type="match status" value="1"/>
</dbReference>
<comment type="similarity">
    <text evidence="7">Belongs to the transglycosylase MltG family.</text>
</comment>
<dbReference type="Proteomes" id="UP001319060">
    <property type="component" value="Unassembled WGS sequence"/>
</dbReference>
<dbReference type="CDD" id="cd08010">
    <property type="entry name" value="MltG_like"/>
    <property type="match status" value="1"/>
</dbReference>
<comment type="catalytic activity">
    <reaction evidence="7">
        <text>a peptidoglycan chain = a peptidoglycan chain with N-acetyl-1,6-anhydromuramyl-[peptide] at the reducing end + a peptidoglycan chain with N-acetylglucosamine at the non-reducing end.</text>
        <dbReference type="EC" id="4.2.2.29"/>
    </reaction>
</comment>
<evidence type="ECO:0000313" key="9">
    <source>
        <dbReference type="Proteomes" id="UP001319060"/>
    </source>
</evidence>
<evidence type="ECO:0000256" key="1">
    <source>
        <dbReference type="ARBA" id="ARBA00022475"/>
    </source>
</evidence>
<dbReference type="Gene3D" id="3.30.1490.480">
    <property type="entry name" value="Endolytic murein transglycosylase"/>
    <property type="match status" value="1"/>
</dbReference>
<evidence type="ECO:0000256" key="6">
    <source>
        <dbReference type="ARBA" id="ARBA00023316"/>
    </source>
</evidence>
<protein>
    <recommendedName>
        <fullName evidence="7">Endolytic murein transglycosylase</fullName>
        <ecNumber evidence="7">4.2.2.29</ecNumber>
    </recommendedName>
    <alternativeName>
        <fullName evidence="7">Peptidoglycan lytic transglycosylase</fullName>
    </alternativeName>
    <alternativeName>
        <fullName evidence="7">Peptidoglycan polymerization terminase</fullName>
    </alternativeName>
</protein>
<dbReference type="HAMAP" id="MF_02065">
    <property type="entry name" value="MltG"/>
    <property type="match status" value="1"/>
</dbReference>
<keyword evidence="9" id="KW-1185">Reference proteome</keyword>
<keyword evidence="2 7" id="KW-0812">Transmembrane</keyword>
<keyword evidence="6 7" id="KW-0961">Cell wall biogenesis/degradation</keyword>
<dbReference type="PANTHER" id="PTHR30518:SF2">
    <property type="entry name" value="ENDOLYTIC MUREIN TRANSGLYCOSYLASE"/>
    <property type="match status" value="1"/>
</dbReference>
<evidence type="ECO:0000313" key="8">
    <source>
        <dbReference type="EMBL" id="MBN3547512.1"/>
    </source>
</evidence>
<dbReference type="InterPro" id="IPR003770">
    <property type="entry name" value="MLTG-like"/>
</dbReference>
<dbReference type="EMBL" id="JAFHKS010000044">
    <property type="protein sequence ID" value="MBN3547512.1"/>
    <property type="molecule type" value="Genomic_DNA"/>
</dbReference>
<evidence type="ECO:0000256" key="5">
    <source>
        <dbReference type="ARBA" id="ARBA00023239"/>
    </source>
</evidence>
<keyword evidence="3 7" id="KW-1133">Transmembrane helix</keyword>
<evidence type="ECO:0000256" key="2">
    <source>
        <dbReference type="ARBA" id="ARBA00022692"/>
    </source>
</evidence>
<keyword evidence="5 7" id="KW-0456">Lyase</keyword>
<evidence type="ECO:0000256" key="4">
    <source>
        <dbReference type="ARBA" id="ARBA00023136"/>
    </source>
</evidence>
<dbReference type="NCBIfam" id="TIGR00247">
    <property type="entry name" value="endolytic transglycosylase MltG"/>
    <property type="match status" value="1"/>
</dbReference>
<dbReference type="PANTHER" id="PTHR30518">
    <property type="entry name" value="ENDOLYTIC MUREIN TRANSGLYCOSYLASE"/>
    <property type="match status" value="1"/>
</dbReference>
<keyword evidence="1 7" id="KW-1003">Cell membrane</keyword>